<gene>
    <name evidence="2" type="ORF">MCCS_06720</name>
</gene>
<evidence type="ECO:0000256" key="1">
    <source>
        <dbReference type="SAM" id="Phobius"/>
    </source>
</evidence>
<sequence length="74" mass="8462">MFLDIIIILMLLAGLSLGVYTMNSVIIDEFKAQNIKQAYIYLYLTMFGALIIVAVITFCFQNILIDVSNLFYRS</sequence>
<feature type="transmembrane region" description="Helical" evidence="1">
    <location>
        <begin position="39"/>
        <end position="64"/>
    </location>
</feature>
<reference evidence="2 3" key="1">
    <citation type="journal article" date="2017" name="Int. J. Syst. Evol. Microbiol.">
        <title>Macrococcus canis sp. nov., a skin bacterium associated with infections in dogs.</title>
        <authorList>
            <person name="Gobeli Brawand S."/>
            <person name="Cotting K."/>
            <person name="Gomez-Sanz E."/>
            <person name="Collaud A."/>
            <person name="Thomann A."/>
            <person name="Brodard I."/>
            <person name="Rodriguez-Campos S."/>
            <person name="Strauss C."/>
            <person name="Perreten V."/>
        </authorList>
    </citation>
    <scope>NUCLEOTIDE SEQUENCE [LARGE SCALE GENOMIC DNA]</scope>
    <source>
        <strain evidence="2 3">KM45013</strain>
    </source>
</reference>
<dbReference type="RefSeq" id="WP_086041998.1">
    <property type="nucleotide sequence ID" value="NZ_CBCRZA010000001.1"/>
</dbReference>
<keyword evidence="1" id="KW-1133">Transmembrane helix</keyword>
<evidence type="ECO:0000313" key="2">
    <source>
        <dbReference type="EMBL" id="ARQ06322.1"/>
    </source>
</evidence>
<dbReference type="GeneID" id="35294809"/>
<evidence type="ECO:0000313" key="3">
    <source>
        <dbReference type="Proteomes" id="UP000194154"/>
    </source>
</evidence>
<feature type="transmembrane region" description="Helical" evidence="1">
    <location>
        <begin position="6"/>
        <end position="27"/>
    </location>
</feature>
<dbReference type="STRING" id="1855823.MCCS_06720"/>
<dbReference type="OrthoDB" id="9916572at2"/>
<dbReference type="KEGG" id="mcak:MCCS_06720"/>
<keyword evidence="1" id="KW-0812">Transmembrane</keyword>
<protein>
    <submittedName>
        <fullName evidence="2">Uncharacterized protein</fullName>
    </submittedName>
</protein>
<keyword evidence="1" id="KW-0472">Membrane</keyword>
<organism evidence="2 3">
    <name type="scientific">Macrococcoides canis</name>
    <dbReference type="NCBI Taxonomy" id="1855823"/>
    <lineage>
        <taxon>Bacteria</taxon>
        <taxon>Bacillati</taxon>
        <taxon>Bacillota</taxon>
        <taxon>Bacilli</taxon>
        <taxon>Bacillales</taxon>
        <taxon>Staphylococcaceae</taxon>
        <taxon>Macrococcoides</taxon>
    </lineage>
</organism>
<name>A0A1W7A9M5_9STAP</name>
<keyword evidence="3" id="KW-1185">Reference proteome</keyword>
<proteinExistence type="predicted"/>
<dbReference type="Proteomes" id="UP000194154">
    <property type="component" value="Chromosome"/>
</dbReference>
<accession>A0A1W7A9M5</accession>
<dbReference type="EMBL" id="CP021059">
    <property type="protein sequence ID" value="ARQ06322.1"/>
    <property type="molecule type" value="Genomic_DNA"/>
</dbReference>
<dbReference type="AlphaFoldDB" id="A0A1W7A9M5"/>